<comment type="subcellular location">
    <subcellularLocation>
        <location evidence="1">Cytoplasm</location>
        <location evidence="1">Cytoskeleton</location>
        <location evidence="1">Cilium axoneme</location>
    </subcellularLocation>
</comment>
<reference evidence="5" key="4">
    <citation type="submission" date="2025-09" db="UniProtKB">
        <authorList>
            <consortium name="Ensembl"/>
        </authorList>
    </citation>
    <scope>IDENTIFICATION</scope>
    <source>
        <strain evidence="5">HSOK</strain>
    </source>
</reference>
<dbReference type="GO" id="GO:0035082">
    <property type="term" value="P:axoneme assembly"/>
    <property type="evidence" value="ECO:0007669"/>
    <property type="project" value="InterPro"/>
</dbReference>
<dbReference type="Ensembl" id="ENSORLT00015011176.1">
    <property type="protein sequence ID" value="ENSORLP00015023171.1"/>
    <property type="gene ID" value="ENSORLG00015002972.1"/>
</dbReference>
<name>A0A3P9ITD8_ORYLA</name>
<evidence type="ECO:0000256" key="3">
    <source>
        <dbReference type="ARBA" id="ARBA00023212"/>
    </source>
</evidence>
<dbReference type="Pfam" id="PF14892">
    <property type="entry name" value="PIRC1_2"/>
    <property type="match status" value="1"/>
</dbReference>
<organism evidence="5 6">
    <name type="scientific">Oryzias latipes</name>
    <name type="common">Japanese rice fish</name>
    <name type="synonym">Japanese killifish</name>
    <dbReference type="NCBI Taxonomy" id="8090"/>
    <lineage>
        <taxon>Eukaryota</taxon>
        <taxon>Metazoa</taxon>
        <taxon>Chordata</taxon>
        <taxon>Craniata</taxon>
        <taxon>Vertebrata</taxon>
        <taxon>Euteleostomi</taxon>
        <taxon>Actinopterygii</taxon>
        <taxon>Neopterygii</taxon>
        <taxon>Teleostei</taxon>
        <taxon>Neoteleostei</taxon>
        <taxon>Acanthomorphata</taxon>
        <taxon>Ovalentaria</taxon>
        <taxon>Atherinomorphae</taxon>
        <taxon>Beloniformes</taxon>
        <taxon>Adrianichthyidae</taxon>
        <taxon>Oryziinae</taxon>
        <taxon>Oryzias</taxon>
    </lineage>
</organism>
<accession>A0A3P9ITD8</accession>
<dbReference type="Proteomes" id="UP000265200">
    <property type="component" value="Chromosome 6"/>
</dbReference>
<sequence length="124" mass="13894">MSLSQEYQAGSSSPQCTNPGNPVFSCLMNAVLKDVELEDITKAMSVLYRTTSRDYGLLPPTSESAPCTYHPKSQTFSEHLSKAGMYRNNSFNTSLDRSRVFDCPNLQNSFHRNDVNISRPGFIF</sequence>
<dbReference type="GO" id="GO:0005879">
    <property type="term" value="C:axonemal microtubule"/>
    <property type="evidence" value="ECO:0007669"/>
    <property type="project" value="InterPro"/>
</dbReference>
<dbReference type="PANTHER" id="PTHR20899:SF4">
    <property type="entry name" value="PIERCER OF MICROTUBULE WALL 2 PROTEIN"/>
    <property type="match status" value="1"/>
</dbReference>
<dbReference type="InterPro" id="IPR026507">
    <property type="entry name" value="PIRC1/2"/>
</dbReference>
<keyword evidence="3" id="KW-0206">Cytoskeleton</keyword>
<evidence type="ECO:0000256" key="4">
    <source>
        <dbReference type="ARBA" id="ARBA00023273"/>
    </source>
</evidence>
<evidence type="ECO:0000256" key="2">
    <source>
        <dbReference type="ARBA" id="ARBA00022490"/>
    </source>
</evidence>
<proteinExistence type="predicted"/>
<reference key="1">
    <citation type="journal article" date="2007" name="Nature">
        <title>The medaka draft genome and insights into vertebrate genome evolution.</title>
        <authorList>
            <person name="Kasahara M."/>
            <person name="Naruse K."/>
            <person name="Sasaki S."/>
            <person name="Nakatani Y."/>
            <person name="Qu W."/>
            <person name="Ahsan B."/>
            <person name="Yamada T."/>
            <person name="Nagayasu Y."/>
            <person name="Doi K."/>
            <person name="Kasai Y."/>
            <person name="Jindo T."/>
            <person name="Kobayashi D."/>
            <person name="Shimada A."/>
            <person name="Toyoda A."/>
            <person name="Kuroki Y."/>
            <person name="Fujiyama A."/>
            <person name="Sasaki T."/>
            <person name="Shimizu A."/>
            <person name="Asakawa S."/>
            <person name="Shimizu N."/>
            <person name="Hashimoto S."/>
            <person name="Yang J."/>
            <person name="Lee Y."/>
            <person name="Matsushima K."/>
            <person name="Sugano S."/>
            <person name="Sakaizumi M."/>
            <person name="Narita T."/>
            <person name="Ohishi K."/>
            <person name="Haga S."/>
            <person name="Ohta F."/>
            <person name="Nomoto H."/>
            <person name="Nogata K."/>
            <person name="Morishita T."/>
            <person name="Endo T."/>
            <person name="Shin-I T."/>
            <person name="Takeda H."/>
            <person name="Morishita S."/>
            <person name="Kohara Y."/>
        </authorList>
    </citation>
    <scope>NUCLEOTIDE SEQUENCE [LARGE SCALE GENOMIC DNA]</scope>
    <source>
        <strain>Hd-rR</strain>
    </source>
</reference>
<reference evidence="5 6" key="2">
    <citation type="submission" date="2017-04" db="EMBL/GenBank/DDBJ databases">
        <title>CpG methylation of centromeres and impact of large insertions on vertebrate speciation.</title>
        <authorList>
            <person name="Ichikawa K."/>
            <person name="Yoshimura J."/>
            <person name="Morishita S."/>
        </authorList>
    </citation>
    <scope>NUCLEOTIDE SEQUENCE</scope>
    <source>
        <strain evidence="5 6">HSOK</strain>
    </source>
</reference>
<dbReference type="AlphaFoldDB" id="A0A3P9ITD8"/>
<protein>
    <submittedName>
        <fullName evidence="5">Uncharacterized protein</fullName>
    </submittedName>
</protein>
<evidence type="ECO:0000313" key="6">
    <source>
        <dbReference type="Proteomes" id="UP000265200"/>
    </source>
</evidence>
<dbReference type="PANTHER" id="PTHR20899">
    <property type="entry name" value="PIERCE HOMOLOG"/>
    <property type="match status" value="1"/>
</dbReference>
<reference evidence="5" key="3">
    <citation type="submission" date="2025-08" db="UniProtKB">
        <authorList>
            <consortium name="Ensembl"/>
        </authorList>
    </citation>
    <scope>IDENTIFICATION</scope>
    <source>
        <strain evidence="5">HSOK</strain>
    </source>
</reference>
<keyword evidence="2" id="KW-0963">Cytoplasm</keyword>
<evidence type="ECO:0000313" key="5">
    <source>
        <dbReference type="Ensembl" id="ENSORLP00015023171.1"/>
    </source>
</evidence>
<evidence type="ECO:0000256" key="1">
    <source>
        <dbReference type="ARBA" id="ARBA00004430"/>
    </source>
</evidence>
<keyword evidence="4" id="KW-0966">Cell projection</keyword>